<evidence type="ECO:0000256" key="3">
    <source>
        <dbReference type="ARBA" id="ARBA00022729"/>
    </source>
</evidence>
<evidence type="ECO:0000256" key="5">
    <source>
        <dbReference type="ARBA" id="ARBA00023136"/>
    </source>
</evidence>
<dbReference type="Gene3D" id="2.60.40.10">
    <property type="entry name" value="Immunoglobulins"/>
    <property type="match status" value="1"/>
</dbReference>
<keyword evidence="5 9" id="KW-0472">Membrane</keyword>
<evidence type="ECO:0000256" key="1">
    <source>
        <dbReference type="ARBA" id="ARBA00004479"/>
    </source>
</evidence>
<evidence type="ECO:0000256" key="6">
    <source>
        <dbReference type="ARBA" id="ARBA00023157"/>
    </source>
</evidence>
<dbReference type="PROSITE" id="PS50835">
    <property type="entry name" value="IG_LIKE"/>
    <property type="match status" value="1"/>
</dbReference>
<dbReference type="EMBL" id="JAIPUX010001232">
    <property type="protein sequence ID" value="KAH0625030.1"/>
    <property type="molecule type" value="Genomic_DNA"/>
</dbReference>
<keyword evidence="4 9" id="KW-1133">Transmembrane helix</keyword>
<dbReference type="InterPro" id="IPR000920">
    <property type="entry name" value="Myelin_P0-rel"/>
</dbReference>
<evidence type="ECO:0000256" key="7">
    <source>
        <dbReference type="ARBA" id="ARBA00023180"/>
    </source>
</evidence>
<comment type="caution">
    <text evidence="11">The sequence shown here is derived from an EMBL/GenBank/DDBJ whole genome shotgun (WGS) entry which is preliminary data.</text>
</comment>
<evidence type="ECO:0000313" key="12">
    <source>
        <dbReference type="Proteomes" id="UP000826234"/>
    </source>
</evidence>
<name>A0ABQ7T5L0_PHRPL</name>
<dbReference type="SUPFAM" id="SSF48726">
    <property type="entry name" value="Immunoglobulin"/>
    <property type="match status" value="1"/>
</dbReference>
<evidence type="ECO:0000259" key="10">
    <source>
        <dbReference type="PROSITE" id="PS50835"/>
    </source>
</evidence>
<evidence type="ECO:0000313" key="11">
    <source>
        <dbReference type="EMBL" id="KAH0625030.1"/>
    </source>
</evidence>
<keyword evidence="6" id="KW-1015">Disulfide bond</keyword>
<feature type="domain" description="Ig-like" evidence="10">
    <location>
        <begin position="49"/>
        <end position="154"/>
    </location>
</feature>
<organism evidence="11 12">
    <name type="scientific">Phrynosoma platyrhinos</name>
    <name type="common">Desert horned lizard</name>
    <dbReference type="NCBI Taxonomy" id="52577"/>
    <lineage>
        <taxon>Eukaryota</taxon>
        <taxon>Metazoa</taxon>
        <taxon>Chordata</taxon>
        <taxon>Craniata</taxon>
        <taxon>Vertebrata</taxon>
        <taxon>Euteleostomi</taxon>
        <taxon>Lepidosauria</taxon>
        <taxon>Squamata</taxon>
        <taxon>Bifurcata</taxon>
        <taxon>Unidentata</taxon>
        <taxon>Episquamata</taxon>
        <taxon>Toxicofera</taxon>
        <taxon>Iguania</taxon>
        <taxon>Phrynosomatidae</taxon>
        <taxon>Phrynosomatinae</taxon>
        <taxon>Phrynosoma</taxon>
    </lineage>
</organism>
<dbReference type="InterPro" id="IPR013106">
    <property type="entry name" value="Ig_V-set"/>
</dbReference>
<keyword evidence="3" id="KW-0732">Signal</keyword>
<dbReference type="Proteomes" id="UP000826234">
    <property type="component" value="Unassembled WGS sequence"/>
</dbReference>
<dbReference type="InterPro" id="IPR013783">
    <property type="entry name" value="Ig-like_fold"/>
</dbReference>
<dbReference type="PANTHER" id="PTHR13869">
    <property type="entry name" value="MYELIN P0 RELATED"/>
    <property type="match status" value="1"/>
</dbReference>
<keyword evidence="2 9" id="KW-0812">Transmembrane</keyword>
<keyword evidence="7" id="KW-0325">Glycoprotein</keyword>
<dbReference type="Pfam" id="PF07686">
    <property type="entry name" value="V-set"/>
    <property type="match status" value="1"/>
</dbReference>
<keyword evidence="8" id="KW-0393">Immunoglobulin domain</keyword>
<dbReference type="InterPro" id="IPR003599">
    <property type="entry name" value="Ig_sub"/>
</dbReference>
<dbReference type="InterPro" id="IPR007110">
    <property type="entry name" value="Ig-like_dom"/>
</dbReference>
<evidence type="ECO:0000256" key="2">
    <source>
        <dbReference type="ARBA" id="ARBA00022692"/>
    </source>
</evidence>
<dbReference type="CDD" id="cd00099">
    <property type="entry name" value="IgV"/>
    <property type="match status" value="1"/>
</dbReference>
<protein>
    <recommendedName>
        <fullName evidence="10">Ig-like domain-containing protein</fullName>
    </recommendedName>
</protein>
<gene>
    <name evidence="11" type="ORF">JD844_033048</name>
</gene>
<accession>A0ABQ7T5L0</accession>
<dbReference type="SMART" id="SM00406">
    <property type="entry name" value="IGv"/>
    <property type="match status" value="1"/>
</dbReference>
<dbReference type="PANTHER" id="PTHR13869:SF38">
    <property type="entry name" value="NATURAL CYTOTOXICITY TRIGGERING RECEPTOR 3"/>
    <property type="match status" value="1"/>
</dbReference>
<dbReference type="SMART" id="SM00409">
    <property type="entry name" value="IG"/>
    <property type="match status" value="1"/>
</dbReference>
<proteinExistence type="predicted"/>
<evidence type="ECO:0000256" key="4">
    <source>
        <dbReference type="ARBA" id="ARBA00022989"/>
    </source>
</evidence>
<evidence type="ECO:0000256" key="8">
    <source>
        <dbReference type="ARBA" id="ARBA00023319"/>
    </source>
</evidence>
<keyword evidence="12" id="KW-1185">Reference proteome</keyword>
<feature type="transmembrane region" description="Helical" evidence="9">
    <location>
        <begin position="174"/>
        <end position="196"/>
    </location>
</feature>
<evidence type="ECO:0000256" key="9">
    <source>
        <dbReference type="SAM" id="Phobius"/>
    </source>
</evidence>
<comment type="subcellular location">
    <subcellularLocation>
        <location evidence="1">Membrane</location>
        <topology evidence="1">Single-pass type I membrane protein</topology>
    </subcellularLocation>
</comment>
<reference evidence="11 12" key="1">
    <citation type="journal article" date="2022" name="Gigascience">
        <title>A chromosome-level genome assembly and annotation of the desert horned lizard, Phrynosoma platyrhinos, provides insight into chromosomal rearrangements among reptiles.</title>
        <authorList>
            <person name="Koochekian N."/>
            <person name="Ascanio A."/>
            <person name="Farleigh K."/>
            <person name="Card D.C."/>
            <person name="Schield D.R."/>
            <person name="Castoe T.A."/>
            <person name="Jezkova T."/>
        </authorList>
    </citation>
    <scope>NUCLEOTIDE SEQUENCE [LARGE SCALE GENOMIC DNA]</scope>
    <source>
        <strain evidence="11">NK-2021</strain>
    </source>
</reference>
<dbReference type="InterPro" id="IPR036179">
    <property type="entry name" value="Ig-like_dom_sf"/>
</dbReference>
<sequence>MISERMTDQENVIYAGAGNATQENTAASSFPSATIHTVVLRMKRMTPEPWYTFVSQSPGKEKAKEGETVVLGCHFHSSHNPPLKNLTVKWYKEDEKGQWDLMENNVTVMANNTRVFMTGNLSKGDATLTITNVTTSDHGTYFCQVVLSNGKEVTGDGTKLRIQRAMGLFGIEESIGTIIGVLAASIGGLIVLVIILTPHLRKCVPCAKATHQA</sequence>